<organism evidence="2 3">
    <name type="scientific">Paracerasibacillus soli</name>
    <dbReference type="NCBI Taxonomy" id="480284"/>
    <lineage>
        <taxon>Bacteria</taxon>
        <taxon>Bacillati</taxon>
        <taxon>Bacillota</taxon>
        <taxon>Bacilli</taxon>
        <taxon>Bacillales</taxon>
        <taxon>Bacillaceae</taxon>
        <taxon>Paracerasibacillus</taxon>
    </lineage>
</organism>
<keyword evidence="1" id="KW-0472">Membrane</keyword>
<reference evidence="2 3" key="1">
    <citation type="submission" date="2023-10" db="EMBL/GenBank/DDBJ databases">
        <title>Virgibacillus soli CC-YMP-6 genome.</title>
        <authorList>
            <person name="Miliotis G."/>
            <person name="Sengupta P."/>
            <person name="Hameed A."/>
            <person name="Chuvochina M."/>
            <person name="Mcdonagh F."/>
            <person name="Simpson A.C."/>
            <person name="Singh N.K."/>
            <person name="Rekha P.D."/>
            <person name="Raman K."/>
            <person name="Hugenholtz P."/>
            <person name="Venkateswaran K."/>
        </authorList>
    </citation>
    <scope>NUCLEOTIDE SEQUENCE [LARGE SCALE GENOMIC DNA]</scope>
    <source>
        <strain evidence="2 3">CC-YMP-6</strain>
    </source>
</reference>
<dbReference type="RefSeq" id="WP_320380464.1">
    <property type="nucleotide sequence ID" value="NZ_JAWDIQ010000002.1"/>
</dbReference>
<comment type="caution">
    <text evidence="2">The sequence shown here is derived from an EMBL/GenBank/DDBJ whole genome shotgun (WGS) entry which is preliminary data.</text>
</comment>
<name>A0ABU5CW86_9BACI</name>
<feature type="transmembrane region" description="Helical" evidence="1">
    <location>
        <begin position="94"/>
        <end position="115"/>
    </location>
</feature>
<keyword evidence="1" id="KW-0812">Transmembrane</keyword>
<evidence type="ECO:0000313" key="3">
    <source>
        <dbReference type="Proteomes" id="UP001275315"/>
    </source>
</evidence>
<feature type="transmembrane region" description="Helical" evidence="1">
    <location>
        <begin position="40"/>
        <end position="60"/>
    </location>
</feature>
<evidence type="ECO:0000313" key="2">
    <source>
        <dbReference type="EMBL" id="MDY0409675.1"/>
    </source>
</evidence>
<accession>A0ABU5CW86</accession>
<feature type="transmembrane region" description="Helical" evidence="1">
    <location>
        <begin position="67"/>
        <end position="88"/>
    </location>
</feature>
<keyword evidence="1" id="KW-1133">Transmembrane helix</keyword>
<gene>
    <name evidence="2" type="ORF">RWD45_15240</name>
</gene>
<dbReference type="EMBL" id="JAWDIQ010000002">
    <property type="protein sequence ID" value="MDY0409675.1"/>
    <property type="molecule type" value="Genomic_DNA"/>
</dbReference>
<dbReference type="Proteomes" id="UP001275315">
    <property type="component" value="Unassembled WGS sequence"/>
</dbReference>
<keyword evidence="3" id="KW-1185">Reference proteome</keyword>
<sequence>MYKRFLMVFLSLIIAVVAALLVARYPTGPNTISYDEPIGLWLSIGMIIVLFLPPLILSLLRNRVASIISAVYQAFVVISFLGMIPVGLLFPEHAVVSVVALVGAIVTISSVVLAVKTNSNKEMKY</sequence>
<evidence type="ECO:0008006" key="4">
    <source>
        <dbReference type="Google" id="ProtNLM"/>
    </source>
</evidence>
<protein>
    <recommendedName>
        <fullName evidence="4">Integral inner membrane protein</fullName>
    </recommendedName>
</protein>
<evidence type="ECO:0000256" key="1">
    <source>
        <dbReference type="SAM" id="Phobius"/>
    </source>
</evidence>
<proteinExistence type="predicted"/>